<gene>
    <name evidence="3" type="ordered locus">Mmar10_0653</name>
</gene>
<dbReference type="Proteomes" id="UP000001964">
    <property type="component" value="Chromosome"/>
</dbReference>
<dbReference type="CDD" id="cd16345">
    <property type="entry name" value="LMWP_ArsC"/>
    <property type="match status" value="1"/>
</dbReference>
<feature type="domain" description="Phosphotyrosine protein phosphatase I" evidence="2">
    <location>
        <begin position="2"/>
        <end position="139"/>
    </location>
</feature>
<dbReference type="InterPro" id="IPR036196">
    <property type="entry name" value="Ptyr_pPase_sf"/>
</dbReference>
<dbReference type="EMBL" id="CP000449">
    <property type="protein sequence ID" value="ABI64946.1"/>
    <property type="molecule type" value="Genomic_DNA"/>
</dbReference>
<dbReference type="AlphaFoldDB" id="Q0ARZ1"/>
<protein>
    <submittedName>
        <fullName evidence="3">Protein tyrosine phosphatase</fullName>
    </submittedName>
</protein>
<dbReference type="InterPro" id="IPR023485">
    <property type="entry name" value="Ptyr_pPase"/>
</dbReference>
<evidence type="ECO:0000259" key="2">
    <source>
        <dbReference type="SMART" id="SM00226"/>
    </source>
</evidence>
<dbReference type="OrthoDB" id="9793058at2"/>
<dbReference type="PANTHER" id="PTHR43428:SF1">
    <property type="entry name" value="ARSENATE REDUCTASE"/>
    <property type="match status" value="1"/>
</dbReference>
<dbReference type="SUPFAM" id="SSF52788">
    <property type="entry name" value="Phosphotyrosine protein phosphatases I"/>
    <property type="match status" value="1"/>
</dbReference>
<keyword evidence="1" id="KW-0059">Arsenical resistance</keyword>
<name>Q0ARZ1_MARMM</name>
<dbReference type="Pfam" id="PF01451">
    <property type="entry name" value="LMWPc"/>
    <property type="match status" value="1"/>
</dbReference>
<dbReference type="Gene3D" id="3.40.50.2300">
    <property type="match status" value="1"/>
</dbReference>
<dbReference type="eggNOG" id="COG0394">
    <property type="taxonomic scope" value="Bacteria"/>
</dbReference>
<evidence type="ECO:0000313" key="4">
    <source>
        <dbReference type="Proteomes" id="UP000001964"/>
    </source>
</evidence>
<sequence>MLNILVLCTGNSARSILGEALINARGEGRVAGYSAGSTPTGQPNPLALETLAAHGLPATGYSSKSWDVFSAPDAPVLDAVITVCDSAAAEVCPIWPGAPVKAHWGLPDPAAIADAETARKAFHDTFNALDARITALMAALDGDDRDALKRAFDTLNAQPNDTRQDTSA</sequence>
<dbReference type="STRING" id="394221.Mmar10_0653"/>
<evidence type="ECO:0000313" key="3">
    <source>
        <dbReference type="EMBL" id="ABI64946.1"/>
    </source>
</evidence>
<dbReference type="PANTHER" id="PTHR43428">
    <property type="entry name" value="ARSENATE REDUCTASE"/>
    <property type="match status" value="1"/>
</dbReference>
<evidence type="ECO:0000256" key="1">
    <source>
        <dbReference type="ARBA" id="ARBA00022849"/>
    </source>
</evidence>
<organism evidence="3 4">
    <name type="scientific">Maricaulis maris (strain MCS10)</name>
    <name type="common">Caulobacter maris</name>
    <dbReference type="NCBI Taxonomy" id="394221"/>
    <lineage>
        <taxon>Bacteria</taxon>
        <taxon>Pseudomonadati</taxon>
        <taxon>Pseudomonadota</taxon>
        <taxon>Alphaproteobacteria</taxon>
        <taxon>Maricaulales</taxon>
        <taxon>Maricaulaceae</taxon>
        <taxon>Maricaulis</taxon>
    </lineage>
</organism>
<dbReference type="KEGG" id="mmr:Mmar10_0653"/>
<dbReference type="GO" id="GO:0046685">
    <property type="term" value="P:response to arsenic-containing substance"/>
    <property type="evidence" value="ECO:0007669"/>
    <property type="project" value="UniProtKB-KW"/>
</dbReference>
<dbReference type="RefSeq" id="WP_011642593.1">
    <property type="nucleotide sequence ID" value="NC_008347.1"/>
</dbReference>
<dbReference type="HOGENOM" id="CLU_071415_3_0_5"/>
<reference evidence="3 4" key="1">
    <citation type="submission" date="2006-08" db="EMBL/GenBank/DDBJ databases">
        <title>Complete sequence of Maricaulis maris MCS10.</title>
        <authorList>
            <consortium name="US DOE Joint Genome Institute"/>
            <person name="Copeland A."/>
            <person name="Lucas S."/>
            <person name="Lapidus A."/>
            <person name="Barry K."/>
            <person name="Detter J.C."/>
            <person name="Glavina del Rio T."/>
            <person name="Hammon N."/>
            <person name="Israni S."/>
            <person name="Dalin E."/>
            <person name="Tice H."/>
            <person name="Pitluck S."/>
            <person name="Saunders E."/>
            <person name="Brettin T."/>
            <person name="Bruce D."/>
            <person name="Han C."/>
            <person name="Tapia R."/>
            <person name="Gilna P."/>
            <person name="Schmutz J."/>
            <person name="Larimer F."/>
            <person name="Land M."/>
            <person name="Hauser L."/>
            <person name="Kyrpides N."/>
            <person name="Mikhailova N."/>
            <person name="Viollier P."/>
            <person name="Stephens C."/>
            <person name="Richardson P."/>
        </authorList>
    </citation>
    <scope>NUCLEOTIDE SEQUENCE [LARGE SCALE GENOMIC DNA]</scope>
    <source>
        <strain evidence="3 4">MCS10</strain>
    </source>
</reference>
<keyword evidence="4" id="KW-1185">Reference proteome</keyword>
<proteinExistence type="predicted"/>
<accession>Q0ARZ1</accession>
<dbReference type="SMART" id="SM00226">
    <property type="entry name" value="LMWPc"/>
    <property type="match status" value="1"/>
</dbReference>